<comment type="caution">
    <text evidence="2">The sequence shown here is derived from an EMBL/GenBank/DDBJ whole genome shotgun (WGS) entry which is preliminary data.</text>
</comment>
<dbReference type="EMBL" id="SACS01000008">
    <property type="protein sequence ID" value="RVU37638.1"/>
    <property type="molecule type" value="Genomic_DNA"/>
</dbReference>
<dbReference type="Pfam" id="PF01882">
    <property type="entry name" value="DUF58"/>
    <property type="match status" value="1"/>
</dbReference>
<dbReference type="RefSeq" id="WP_127698792.1">
    <property type="nucleotide sequence ID" value="NZ_SACS01000008.1"/>
</dbReference>
<dbReference type="InterPro" id="IPR002881">
    <property type="entry name" value="DUF58"/>
</dbReference>
<keyword evidence="3" id="KW-1185">Reference proteome</keyword>
<protein>
    <submittedName>
        <fullName evidence="2">DUF58 domain-containing protein</fullName>
    </submittedName>
</protein>
<sequence>MEQQAQIRQWLAQLHCDGSNVELKQLLRYQRHTQLFDLTPAQTIQSKLAGSYLAKSKGRGMEFDEVRHYQTGDDVRTIDWRVTARTGKVHTKLFREEKERPVFILTDLNHSMQFGSTLLLKSVQAAHLAALIAWHVKKSGDKLGGLLFHQQQIRELKPAGRSVAVLRYLHQLIELQQQSLHWVQQQMQQPTARLPESKSIDLATALGQLRRLARPGSLLFIISDFQQLDATCLRHLQALRLHNEIRICQISDPLEQQLPAHASGIAKVSDGAHEVTLDLAGGNLKHDYQAQQQAFHQQLHQHWTQLGCRHWQFSASEPLLDQFSGRPHGEFERR</sequence>
<dbReference type="OrthoDB" id="9776116at2"/>
<dbReference type="PANTHER" id="PTHR33608">
    <property type="entry name" value="BLL2464 PROTEIN"/>
    <property type="match status" value="1"/>
</dbReference>
<evidence type="ECO:0000259" key="1">
    <source>
        <dbReference type="Pfam" id="PF01882"/>
    </source>
</evidence>
<dbReference type="AlphaFoldDB" id="A0A437QSY4"/>
<dbReference type="PANTHER" id="PTHR33608:SF12">
    <property type="entry name" value="DUF58 DOMAIN-CONTAINING PROTEIN"/>
    <property type="match status" value="1"/>
</dbReference>
<evidence type="ECO:0000313" key="2">
    <source>
        <dbReference type="EMBL" id="RVU37638.1"/>
    </source>
</evidence>
<reference evidence="2 3" key="1">
    <citation type="submission" date="2019-01" db="EMBL/GenBank/DDBJ databases">
        <authorList>
            <person name="Chen W.-M."/>
        </authorList>
    </citation>
    <scope>NUCLEOTIDE SEQUENCE [LARGE SCALE GENOMIC DNA]</scope>
    <source>
        <strain evidence="2 3">KYPC3</strain>
    </source>
</reference>
<organism evidence="2 3">
    <name type="scientific">Rheinheimera riviphila</name>
    <dbReference type="NCBI Taxonomy" id="1834037"/>
    <lineage>
        <taxon>Bacteria</taxon>
        <taxon>Pseudomonadati</taxon>
        <taxon>Pseudomonadota</taxon>
        <taxon>Gammaproteobacteria</taxon>
        <taxon>Chromatiales</taxon>
        <taxon>Chromatiaceae</taxon>
        <taxon>Rheinheimera</taxon>
    </lineage>
</organism>
<name>A0A437QSY4_9GAMM</name>
<proteinExistence type="predicted"/>
<dbReference type="Proteomes" id="UP000283077">
    <property type="component" value="Unassembled WGS sequence"/>
</dbReference>
<feature type="domain" description="DUF58" evidence="1">
    <location>
        <begin position="65"/>
        <end position="293"/>
    </location>
</feature>
<gene>
    <name evidence="2" type="ORF">EOE67_09155</name>
</gene>
<evidence type="ECO:0000313" key="3">
    <source>
        <dbReference type="Proteomes" id="UP000283077"/>
    </source>
</evidence>
<accession>A0A437QSY4</accession>